<dbReference type="OrthoDB" id="5096244at2759"/>
<reference evidence="2 3" key="1">
    <citation type="submission" date="2017-06" db="EMBL/GenBank/DDBJ databases">
        <title>Comparative genomic analysis of Ambrosia Fusariam Clade fungi.</title>
        <authorList>
            <person name="Stajich J.E."/>
            <person name="Carrillo J."/>
            <person name="Kijimoto T."/>
            <person name="Eskalen A."/>
            <person name="O'Donnell K."/>
            <person name="Kasson M."/>
        </authorList>
    </citation>
    <scope>NUCLEOTIDE SEQUENCE [LARGE SCALE GENOMIC DNA]</scope>
    <source>
        <strain evidence="2 3">NRRL62584</strain>
    </source>
</reference>
<feature type="transmembrane region" description="Helical" evidence="1">
    <location>
        <begin position="116"/>
        <end position="136"/>
    </location>
</feature>
<keyword evidence="1" id="KW-0812">Transmembrane</keyword>
<evidence type="ECO:0000313" key="3">
    <source>
        <dbReference type="Proteomes" id="UP000288168"/>
    </source>
</evidence>
<protein>
    <submittedName>
        <fullName evidence="2">Uncharacterized protein</fullName>
    </submittedName>
</protein>
<evidence type="ECO:0000313" key="2">
    <source>
        <dbReference type="EMBL" id="RSL48167.1"/>
    </source>
</evidence>
<gene>
    <name evidence="2" type="ORF">CEP54_013060</name>
</gene>
<keyword evidence="1" id="KW-0472">Membrane</keyword>
<dbReference type="AlphaFoldDB" id="A0A428P575"/>
<organism evidence="2 3">
    <name type="scientific">Fusarium duplospermum</name>
    <dbReference type="NCBI Taxonomy" id="1325734"/>
    <lineage>
        <taxon>Eukaryota</taxon>
        <taxon>Fungi</taxon>
        <taxon>Dikarya</taxon>
        <taxon>Ascomycota</taxon>
        <taxon>Pezizomycotina</taxon>
        <taxon>Sordariomycetes</taxon>
        <taxon>Hypocreomycetidae</taxon>
        <taxon>Hypocreales</taxon>
        <taxon>Nectriaceae</taxon>
        <taxon>Fusarium</taxon>
        <taxon>Fusarium solani species complex</taxon>
    </lineage>
</organism>
<proteinExistence type="predicted"/>
<evidence type="ECO:0000256" key="1">
    <source>
        <dbReference type="SAM" id="Phobius"/>
    </source>
</evidence>
<dbReference type="EMBL" id="NKCI01000202">
    <property type="protein sequence ID" value="RSL48167.1"/>
    <property type="molecule type" value="Genomic_DNA"/>
</dbReference>
<sequence>MYILLGPLAVTLGTISYYVWLLYLTSRLPKYDHSPRHGHSPKQSQLVKLGRLPDVSATFFQKHPRRFMSLTLAFVVLGICVMTAWSVLTFIRGGRWAIAFGTTPALLSMLREVRQITPQTCAVVGIFFIVVSAGAYRAWLTWEWGKVLRDTMAESEPLLCMMMQATILGATCVAFGIRLARPWLASIYTEMLTISYGFVLLDLAMLLMRPKEEATERQTQI</sequence>
<accession>A0A428P575</accession>
<dbReference type="Proteomes" id="UP000288168">
    <property type="component" value="Unassembled WGS sequence"/>
</dbReference>
<comment type="caution">
    <text evidence="2">The sequence shown here is derived from an EMBL/GenBank/DDBJ whole genome shotgun (WGS) entry which is preliminary data.</text>
</comment>
<feature type="transmembrane region" description="Helical" evidence="1">
    <location>
        <begin position="6"/>
        <end position="24"/>
    </location>
</feature>
<keyword evidence="3" id="KW-1185">Reference proteome</keyword>
<feature type="transmembrane region" description="Helical" evidence="1">
    <location>
        <begin position="183"/>
        <end position="208"/>
    </location>
</feature>
<feature type="transmembrane region" description="Helical" evidence="1">
    <location>
        <begin position="70"/>
        <end position="91"/>
    </location>
</feature>
<keyword evidence="1" id="KW-1133">Transmembrane helix</keyword>
<feature type="transmembrane region" description="Helical" evidence="1">
    <location>
        <begin position="157"/>
        <end position="177"/>
    </location>
</feature>
<name>A0A428P575_9HYPO</name>